<evidence type="ECO:0000313" key="1">
    <source>
        <dbReference type="EMBL" id="MPM78269.1"/>
    </source>
</evidence>
<dbReference type="AlphaFoldDB" id="A0A645CMZ2"/>
<comment type="caution">
    <text evidence="1">The sequence shown here is derived from an EMBL/GenBank/DDBJ whole genome shotgun (WGS) entry which is preliminary data.</text>
</comment>
<protein>
    <submittedName>
        <fullName evidence="1">Uncharacterized protein</fullName>
    </submittedName>
</protein>
<organism evidence="1">
    <name type="scientific">bioreactor metagenome</name>
    <dbReference type="NCBI Taxonomy" id="1076179"/>
    <lineage>
        <taxon>unclassified sequences</taxon>
        <taxon>metagenomes</taxon>
        <taxon>ecological metagenomes</taxon>
    </lineage>
</organism>
<accession>A0A645CMZ2</accession>
<proteinExistence type="predicted"/>
<gene>
    <name evidence="1" type="ORF">SDC9_125280</name>
</gene>
<dbReference type="EMBL" id="VSSQ01028527">
    <property type="protein sequence ID" value="MPM78269.1"/>
    <property type="molecule type" value="Genomic_DNA"/>
</dbReference>
<reference evidence="1" key="1">
    <citation type="submission" date="2019-08" db="EMBL/GenBank/DDBJ databases">
        <authorList>
            <person name="Kucharzyk K."/>
            <person name="Murdoch R.W."/>
            <person name="Higgins S."/>
            <person name="Loffler F."/>
        </authorList>
    </citation>
    <scope>NUCLEOTIDE SEQUENCE</scope>
</reference>
<sequence>MVVFTARQQYIPVMLKTIIFCICVLLFPACRDISPANRLLTEEDFTEETCHGIQHELIARKKAVIGNDAILDAVVEVSAKGNGLLRIADIKPKIFDEYDNTEIFTRNPILVCLTDINGDGYQDLLICGVKKVCDDKGKFLAFRPEFFLWLFQPERKSFDTPFGIFDPYSEVRNYFDEIPLPERRIVLSEKYRLNSNALRDEILLDLTGNGTTDKIAYGLTENASGELCCLLEIYRWEHNSNQFRLLFEARH</sequence>
<name>A0A645CMZ2_9ZZZZ</name>